<dbReference type="EMBL" id="JARBJD010000063">
    <property type="protein sequence ID" value="KAK2955713.1"/>
    <property type="molecule type" value="Genomic_DNA"/>
</dbReference>
<dbReference type="Proteomes" id="UP001281761">
    <property type="component" value="Unassembled WGS sequence"/>
</dbReference>
<comment type="caution">
    <text evidence="1">The sequence shown here is derived from an EMBL/GenBank/DDBJ whole genome shotgun (WGS) entry which is preliminary data.</text>
</comment>
<sequence length="119" mass="14001">MKRLWKRCYRQQDIWSSYQFVGMIMRGKTMEFWTVTSSLLLKIVWQDKHVHVSMLSTKQRQVWTRLNCCWLDLRLWVVSFFDPTSLGIPSNAENSLPALMSIRLTGLPPTGRYQTSSSL</sequence>
<gene>
    <name evidence="1" type="ORF">BLNAU_9249</name>
</gene>
<name>A0ABQ9XW46_9EUKA</name>
<proteinExistence type="predicted"/>
<reference evidence="1 2" key="1">
    <citation type="journal article" date="2022" name="bioRxiv">
        <title>Genomics of Preaxostyla Flagellates Illuminates Evolutionary Transitions and the Path Towards Mitochondrial Loss.</title>
        <authorList>
            <person name="Novak L.V.F."/>
            <person name="Treitli S.C."/>
            <person name="Pyrih J."/>
            <person name="Halakuc P."/>
            <person name="Pipaliya S.V."/>
            <person name="Vacek V."/>
            <person name="Brzon O."/>
            <person name="Soukal P."/>
            <person name="Eme L."/>
            <person name="Dacks J.B."/>
            <person name="Karnkowska A."/>
            <person name="Elias M."/>
            <person name="Hampl V."/>
        </authorList>
    </citation>
    <scope>NUCLEOTIDE SEQUENCE [LARGE SCALE GENOMIC DNA]</scope>
    <source>
        <strain evidence="1">NAU3</strain>
        <tissue evidence="1">Gut</tissue>
    </source>
</reference>
<keyword evidence="2" id="KW-1185">Reference proteome</keyword>
<accession>A0ABQ9XW46</accession>
<protein>
    <submittedName>
        <fullName evidence="1">Uncharacterized protein</fullName>
    </submittedName>
</protein>
<organism evidence="1 2">
    <name type="scientific">Blattamonas nauphoetae</name>
    <dbReference type="NCBI Taxonomy" id="2049346"/>
    <lineage>
        <taxon>Eukaryota</taxon>
        <taxon>Metamonada</taxon>
        <taxon>Preaxostyla</taxon>
        <taxon>Oxymonadida</taxon>
        <taxon>Blattamonas</taxon>
    </lineage>
</organism>
<evidence type="ECO:0000313" key="1">
    <source>
        <dbReference type="EMBL" id="KAK2955713.1"/>
    </source>
</evidence>
<evidence type="ECO:0000313" key="2">
    <source>
        <dbReference type="Proteomes" id="UP001281761"/>
    </source>
</evidence>